<sequence length="545" mass="62023">MHYNWLSLSFTALLCTTDVFITSVSASTLAPRKGGDPKDLMRNQVNQAINIVSKQPGSNMKNSGFRETKNDKELLAHLKRLTDAKQATVKKGTKVEPRKVKVAFFEFYGTKGDIGKSLYYLDEIEKSKILKAQSKRLARIMDVVKAEKTFEVKFGVDCEAKKYLTDEVKKVYAQDIAQCGEDRQGFKDFIKRTIQDWKPDAIIQGHAIERLYDDEQPDPDDPAGTTFFKGLQIPIQKCVKDDTCFTVKLKSYTKTIEDVKRKDKQGDEYSLTKNDITLVGQTPDYYAGVKLELSKQVLIGRAQTPLDDSTKNPQKLTDWLKADDTKKVMYLSSGGKVRPSEKDKDKITPVFKTFLDKTLKDEKYKDWKFIVMHYTQGSDADKQGVLTDDDRVFHIWYPSNLMDLWSNAKIKIVVHHCGKGSFDDAILSKKAQICMPQIGFGKDMVYWAAKLKELNIGVGVPPITFKDPDSKEYMGEQEPYPEASMKEFFKAFETLDGPQGDEMAKNTLPLIKVLTADTAGELTLKVIKRWANAFFKRHAKDKKFF</sequence>
<dbReference type="GeneID" id="54285349"/>
<dbReference type="RefSeq" id="XP_033384302.1">
    <property type="nucleotide sequence ID" value="XM_033527952.1"/>
</dbReference>
<evidence type="ECO:0000313" key="2">
    <source>
        <dbReference type="EMBL" id="KAF2015963.1"/>
    </source>
</evidence>
<gene>
    <name evidence="2" type="ORF">BU24DRAFT_422280</name>
</gene>
<dbReference type="SUPFAM" id="SSF53756">
    <property type="entry name" value="UDP-Glycosyltransferase/glycogen phosphorylase"/>
    <property type="match status" value="1"/>
</dbReference>
<evidence type="ECO:0008006" key="4">
    <source>
        <dbReference type="Google" id="ProtNLM"/>
    </source>
</evidence>
<accession>A0A6A5XSP3</accession>
<feature type="chain" id="PRO_5025610797" description="Glycosyltransferase family 1 protein" evidence="1">
    <location>
        <begin position="27"/>
        <end position="545"/>
    </location>
</feature>
<dbReference type="EMBL" id="ML978069">
    <property type="protein sequence ID" value="KAF2015963.1"/>
    <property type="molecule type" value="Genomic_DNA"/>
</dbReference>
<proteinExistence type="predicted"/>
<evidence type="ECO:0000313" key="3">
    <source>
        <dbReference type="Proteomes" id="UP000799778"/>
    </source>
</evidence>
<dbReference type="AlphaFoldDB" id="A0A6A5XSP3"/>
<dbReference type="Gene3D" id="3.40.50.2000">
    <property type="entry name" value="Glycogen Phosphorylase B"/>
    <property type="match status" value="1"/>
</dbReference>
<dbReference type="Proteomes" id="UP000799778">
    <property type="component" value="Unassembled WGS sequence"/>
</dbReference>
<dbReference type="OrthoDB" id="5835829at2759"/>
<evidence type="ECO:0000256" key="1">
    <source>
        <dbReference type="SAM" id="SignalP"/>
    </source>
</evidence>
<organism evidence="2 3">
    <name type="scientific">Aaosphaeria arxii CBS 175.79</name>
    <dbReference type="NCBI Taxonomy" id="1450172"/>
    <lineage>
        <taxon>Eukaryota</taxon>
        <taxon>Fungi</taxon>
        <taxon>Dikarya</taxon>
        <taxon>Ascomycota</taxon>
        <taxon>Pezizomycotina</taxon>
        <taxon>Dothideomycetes</taxon>
        <taxon>Pleosporomycetidae</taxon>
        <taxon>Pleosporales</taxon>
        <taxon>Pleosporales incertae sedis</taxon>
        <taxon>Aaosphaeria</taxon>
    </lineage>
</organism>
<keyword evidence="1" id="KW-0732">Signal</keyword>
<protein>
    <recommendedName>
        <fullName evidence="4">Glycosyltransferase family 1 protein</fullName>
    </recommendedName>
</protein>
<reference evidence="2" key="1">
    <citation type="journal article" date="2020" name="Stud. Mycol.">
        <title>101 Dothideomycetes genomes: a test case for predicting lifestyles and emergence of pathogens.</title>
        <authorList>
            <person name="Haridas S."/>
            <person name="Albert R."/>
            <person name="Binder M."/>
            <person name="Bloem J."/>
            <person name="Labutti K."/>
            <person name="Salamov A."/>
            <person name="Andreopoulos B."/>
            <person name="Baker S."/>
            <person name="Barry K."/>
            <person name="Bills G."/>
            <person name="Bluhm B."/>
            <person name="Cannon C."/>
            <person name="Castanera R."/>
            <person name="Culley D."/>
            <person name="Daum C."/>
            <person name="Ezra D."/>
            <person name="Gonzalez J."/>
            <person name="Henrissat B."/>
            <person name="Kuo A."/>
            <person name="Liang C."/>
            <person name="Lipzen A."/>
            <person name="Lutzoni F."/>
            <person name="Magnuson J."/>
            <person name="Mondo S."/>
            <person name="Nolan M."/>
            <person name="Ohm R."/>
            <person name="Pangilinan J."/>
            <person name="Park H.-J."/>
            <person name="Ramirez L."/>
            <person name="Alfaro M."/>
            <person name="Sun H."/>
            <person name="Tritt A."/>
            <person name="Yoshinaga Y."/>
            <person name="Zwiers L.-H."/>
            <person name="Turgeon B."/>
            <person name="Goodwin S."/>
            <person name="Spatafora J."/>
            <person name="Crous P."/>
            <person name="Grigoriev I."/>
        </authorList>
    </citation>
    <scope>NUCLEOTIDE SEQUENCE</scope>
    <source>
        <strain evidence="2">CBS 175.79</strain>
    </source>
</reference>
<name>A0A6A5XSP3_9PLEO</name>
<feature type="signal peptide" evidence="1">
    <location>
        <begin position="1"/>
        <end position="26"/>
    </location>
</feature>
<keyword evidence="3" id="KW-1185">Reference proteome</keyword>